<dbReference type="PROSITE" id="PS51257">
    <property type="entry name" value="PROKAR_LIPOPROTEIN"/>
    <property type="match status" value="1"/>
</dbReference>
<reference evidence="3" key="1">
    <citation type="submission" date="2014-03" db="EMBL/GenBank/DDBJ databases">
        <authorList>
            <person name="Aksoy S."/>
            <person name="Warren W."/>
            <person name="Wilson R.K."/>
        </authorList>
    </citation>
    <scope>NUCLEOTIDE SEQUENCE [LARGE SCALE GENOMIC DNA]</scope>
    <source>
        <strain evidence="3">IAEA</strain>
    </source>
</reference>
<dbReference type="VEuPathDB" id="VectorBase:GBRI002748"/>
<keyword evidence="3" id="KW-1185">Reference proteome</keyword>
<dbReference type="EnsemblMetazoa" id="GBRI002748-RA">
    <property type="protein sequence ID" value="GBRI002748-PA"/>
    <property type="gene ID" value="GBRI002748"/>
</dbReference>
<reference evidence="2" key="2">
    <citation type="submission" date="2020-05" db="UniProtKB">
        <authorList>
            <consortium name="EnsemblMetazoa"/>
        </authorList>
    </citation>
    <scope>IDENTIFICATION</scope>
    <source>
        <strain evidence="2">IAEA</strain>
    </source>
</reference>
<dbReference type="Proteomes" id="UP000091820">
    <property type="component" value="Unassembled WGS sequence"/>
</dbReference>
<feature type="region of interest" description="Disordered" evidence="1">
    <location>
        <begin position="1"/>
        <end position="51"/>
    </location>
</feature>
<dbReference type="AlphaFoldDB" id="A0A1A9W1C8"/>
<evidence type="ECO:0000256" key="1">
    <source>
        <dbReference type="SAM" id="MobiDB-lite"/>
    </source>
</evidence>
<proteinExistence type="predicted"/>
<protein>
    <submittedName>
        <fullName evidence="2">Uncharacterized protein</fullName>
    </submittedName>
</protein>
<sequence length="207" mass="23028">MITTTKHINVCSSSSSSSSSSCSSSSSSCSSSSSSSCSSSSSSCSSSSSSNVVNDKRKQIKLNKFKNNDIKNNFMWDLSSCLLDNQKRRKHKAAKPYNRHIMRWSCNEDLKEKWQFSQDNPGFLRGLSLLPYGCCRDQKEAWQVSQNNLGFLRGLSLLPYGCRNILKVRPLKITYSSVGSRPNYALKFIRNSGAEKSLQPTSSLFVT</sequence>
<accession>A0A1A9W1C8</accession>
<name>A0A1A9W1C8_9MUSC</name>
<feature type="compositionally biased region" description="Low complexity" evidence="1">
    <location>
        <begin position="11"/>
        <end position="50"/>
    </location>
</feature>
<evidence type="ECO:0000313" key="2">
    <source>
        <dbReference type="EnsemblMetazoa" id="GBRI002748-PA"/>
    </source>
</evidence>
<evidence type="ECO:0000313" key="3">
    <source>
        <dbReference type="Proteomes" id="UP000091820"/>
    </source>
</evidence>
<organism evidence="2 3">
    <name type="scientific">Glossina brevipalpis</name>
    <dbReference type="NCBI Taxonomy" id="37001"/>
    <lineage>
        <taxon>Eukaryota</taxon>
        <taxon>Metazoa</taxon>
        <taxon>Ecdysozoa</taxon>
        <taxon>Arthropoda</taxon>
        <taxon>Hexapoda</taxon>
        <taxon>Insecta</taxon>
        <taxon>Pterygota</taxon>
        <taxon>Neoptera</taxon>
        <taxon>Endopterygota</taxon>
        <taxon>Diptera</taxon>
        <taxon>Brachycera</taxon>
        <taxon>Muscomorpha</taxon>
        <taxon>Hippoboscoidea</taxon>
        <taxon>Glossinidae</taxon>
        <taxon>Glossina</taxon>
    </lineage>
</organism>